<sequence>YDHLQQNIEKRRSVGCHNPSLRKPALKPLSRRLQNLDTRRTCDNPLKLSNRQLEAGRMIDSRESASLQAIWYDSRVQIGR</sequence>
<feature type="non-terminal residue" evidence="2">
    <location>
        <position position="1"/>
    </location>
</feature>
<reference evidence="2" key="1">
    <citation type="journal article" date="2021" name="PeerJ">
        <title>Extensive microbial diversity within the chicken gut microbiome revealed by metagenomics and culture.</title>
        <authorList>
            <person name="Gilroy R."/>
            <person name="Ravi A."/>
            <person name="Getino M."/>
            <person name="Pursley I."/>
            <person name="Horton D.L."/>
            <person name="Alikhan N.F."/>
            <person name="Baker D."/>
            <person name="Gharbi K."/>
            <person name="Hall N."/>
            <person name="Watson M."/>
            <person name="Adriaenssens E.M."/>
            <person name="Foster-Nyarko E."/>
            <person name="Jarju S."/>
            <person name="Secka A."/>
            <person name="Antonio M."/>
            <person name="Oren A."/>
            <person name="Chaudhuri R.R."/>
            <person name="La Ragione R."/>
            <person name="Hildebrand F."/>
            <person name="Pallen M.J."/>
        </authorList>
    </citation>
    <scope>NUCLEOTIDE SEQUENCE</scope>
    <source>
        <strain evidence="2">ChiGjej6B6-11269</strain>
    </source>
</reference>
<gene>
    <name evidence="2" type="ORF">K8U77_09175</name>
</gene>
<dbReference type="AlphaFoldDB" id="A0A9D2UYH8"/>
<evidence type="ECO:0000313" key="2">
    <source>
        <dbReference type="EMBL" id="HJF66266.1"/>
    </source>
</evidence>
<feature type="compositionally biased region" description="Basic and acidic residues" evidence="1">
    <location>
        <begin position="1"/>
        <end position="12"/>
    </location>
</feature>
<name>A0A9D2UYH8_9ACTN</name>
<organism evidence="2 3">
    <name type="scientific">Slackia equolifaciens</name>
    <dbReference type="NCBI Taxonomy" id="498718"/>
    <lineage>
        <taxon>Bacteria</taxon>
        <taxon>Bacillati</taxon>
        <taxon>Actinomycetota</taxon>
        <taxon>Coriobacteriia</taxon>
        <taxon>Eggerthellales</taxon>
        <taxon>Eggerthellaceae</taxon>
        <taxon>Slackia</taxon>
    </lineage>
</organism>
<dbReference type="EMBL" id="DYWI01000180">
    <property type="protein sequence ID" value="HJF66266.1"/>
    <property type="molecule type" value="Genomic_DNA"/>
</dbReference>
<proteinExistence type="predicted"/>
<dbReference type="Proteomes" id="UP000786989">
    <property type="component" value="Unassembled WGS sequence"/>
</dbReference>
<feature type="region of interest" description="Disordered" evidence="1">
    <location>
        <begin position="1"/>
        <end position="34"/>
    </location>
</feature>
<accession>A0A9D2UYH8</accession>
<evidence type="ECO:0000256" key="1">
    <source>
        <dbReference type="SAM" id="MobiDB-lite"/>
    </source>
</evidence>
<evidence type="ECO:0000313" key="3">
    <source>
        <dbReference type="Proteomes" id="UP000786989"/>
    </source>
</evidence>
<comment type="caution">
    <text evidence="2">The sequence shown here is derived from an EMBL/GenBank/DDBJ whole genome shotgun (WGS) entry which is preliminary data.</text>
</comment>
<protein>
    <submittedName>
        <fullName evidence="2">Uncharacterized protein</fullName>
    </submittedName>
</protein>
<reference evidence="2" key="2">
    <citation type="submission" date="2021-09" db="EMBL/GenBank/DDBJ databases">
        <authorList>
            <person name="Gilroy R."/>
        </authorList>
    </citation>
    <scope>NUCLEOTIDE SEQUENCE</scope>
    <source>
        <strain evidence="2">ChiGjej6B6-11269</strain>
    </source>
</reference>